<dbReference type="Proteomes" id="UP000290900">
    <property type="component" value="Unassembled WGS sequence"/>
</dbReference>
<protein>
    <recommendedName>
        <fullName evidence="12">uS12 prolyl 3,4-dihydroxylase</fullName>
    </recommendedName>
</protein>
<dbReference type="GO" id="GO:0005634">
    <property type="term" value="C:nucleus"/>
    <property type="evidence" value="ECO:0007669"/>
    <property type="project" value="UniProtKB-SubCell"/>
</dbReference>
<evidence type="ECO:0000256" key="8">
    <source>
        <dbReference type="ARBA" id="ARBA00023004"/>
    </source>
</evidence>
<evidence type="ECO:0000259" key="14">
    <source>
        <dbReference type="PROSITE" id="PS51471"/>
    </source>
</evidence>
<evidence type="ECO:0000256" key="13">
    <source>
        <dbReference type="SAM" id="MobiDB-lite"/>
    </source>
</evidence>
<dbReference type="InterPro" id="IPR043044">
    <property type="entry name" value="TPA1/Ofd1_C"/>
</dbReference>
<comment type="subcellular location">
    <subcellularLocation>
        <location evidence="2">Nucleus</location>
    </subcellularLocation>
</comment>
<feature type="domain" description="Fe2OG dioxygenase" evidence="14">
    <location>
        <begin position="152"/>
        <end position="262"/>
    </location>
</feature>
<feature type="region of interest" description="Disordered" evidence="13">
    <location>
        <begin position="1"/>
        <end position="40"/>
    </location>
</feature>
<evidence type="ECO:0000256" key="12">
    <source>
        <dbReference type="ARBA" id="ARBA00081607"/>
    </source>
</evidence>
<evidence type="ECO:0000256" key="5">
    <source>
        <dbReference type="ARBA" id="ARBA00022896"/>
    </source>
</evidence>
<dbReference type="GO" id="GO:0010604">
    <property type="term" value="P:positive regulation of macromolecule metabolic process"/>
    <property type="evidence" value="ECO:0007669"/>
    <property type="project" value="UniProtKB-ARBA"/>
</dbReference>
<keyword evidence="5" id="KW-0847">Vitamin C</keyword>
<dbReference type="PROSITE" id="PS51471">
    <property type="entry name" value="FE2OG_OXY"/>
    <property type="match status" value="1"/>
</dbReference>
<evidence type="ECO:0000256" key="10">
    <source>
        <dbReference type="ARBA" id="ARBA00047444"/>
    </source>
</evidence>
<evidence type="ECO:0000256" key="11">
    <source>
        <dbReference type="ARBA" id="ARBA00051966"/>
    </source>
</evidence>
<dbReference type="Gene3D" id="2.60.120.620">
    <property type="entry name" value="q2cbj1_9rhob like domain"/>
    <property type="match status" value="1"/>
</dbReference>
<dbReference type="InterPro" id="IPR051842">
    <property type="entry name" value="uS12_prolyl_hydroxylase"/>
</dbReference>
<keyword evidence="16" id="KW-1185">Reference proteome</keyword>
<evidence type="ECO:0000256" key="4">
    <source>
        <dbReference type="ARBA" id="ARBA00022723"/>
    </source>
</evidence>
<dbReference type="OrthoDB" id="430522at2759"/>
<name>A0A448YGK9_BRENA</name>
<dbReference type="SMART" id="SM00702">
    <property type="entry name" value="P4Hc"/>
    <property type="match status" value="1"/>
</dbReference>
<evidence type="ECO:0000313" key="15">
    <source>
        <dbReference type="EMBL" id="VEU20017.1"/>
    </source>
</evidence>
<evidence type="ECO:0000313" key="16">
    <source>
        <dbReference type="Proteomes" id="UP000290900"/>
    </source>
</evidence>
<evidence type="ECO:0000256" key="2">
    <source>
        <dbReference type="ARBA" id="ARBA00004123"/>
    </source>
</evidence>
<keyword evidence="9" id="KW-0539">Nucleus</keyword>
<comment type="similarity">
    <text evidence="3">Belongs to the TPA1 family.</text>
</comment>
<keyword evidence="7" id="KW-0560">Oxidoreductase</keyword>
<dbReference type="PANTHER" id="PTHR12117">
    <property type="entry name" value="HISTONE ACETYLTRANSFERASE COMPLEX"/>
    <property type="match status" value="1"/>
</dbReference>
<evidence type="ECO:0000256" key="6">
    <source>
        <dbReference type="ARBA" id="ARBA00022964"/>
    </source>
</evidence>
<dbReference type="InterPro" id="IPR005123">
    <property type="entry name" value="Oxoglu/Fe-dep_dioxygenase_dom"/>
</dbReference>
<evidence type="ECO:0000256" key="7">
    <source>
        <dbReference type="ARBA" id="ARBA00023002"/>
    </source>
</evidence>
<evidence type="ECO:0000256" key="3">
    <source>
        <dbReference type="ARBA" id="ARBA00007443"/>
    </source>
</evidence>
<keyword evidence="6" id="KW-0223">Dioxygenase</keyword>
<keyword evidence="4" id="KW-0479">Metal-binding</keyword>
<comment type="catalytic activity">
    <reaction evidence="10">
        <text>[ribosomal protein uS12]-L-proline + 2-oxoglutarate + O2 = [ribosomal protein uS12]-(3S)-3-hydroxy-L-proline + succinate + CO2</text>
        <dbReference type="Rhea" id="RHEA:54156"/>
        <dbReference type="Rhea" id="RHEA-COMP:13816"/>
        <dbReference type="Rhea" id="RHEA-COMP:13818"/>
        <dbReference type="ChEBI" id="CHEBI:15379"/>
        <dbReference type="ChEBI" id="CHEBI:16526"/>
        <dbReference type="ChEBI" id="CHEBI:16810"/>
        <dbReference type="ChEBI" id="CHEBI:30031"/>
        <dbReference type="ChEBI" id="CHEBI:50342"/>
        <dbReference type="ChEBI" id="CHEBI:85428"/>
    </reaction>
</comment>
<dbReference type="FunCoup" id="A0A448YGK9">
    <property type="interactions" value="412"/>
</dbReference>
<evidence type="ECO:0000256" key="1">
    <source>
        <dbReference type="ARBA" id="ARBA00001961"/>
    </source>
</evidence>
<keyword evidence="8" id="KW-0408">Iron</keyword>
<dbReference type="GO" id="GO:0009896">
    <property type="term" value="P:positive regulation of catabolic process"/>
    <property type="evidence" value="ECO:0007669"/>
    <property type="project" value="UniProtKB-ARBA"/>
</dbReference>
<dbReference type="Gene3D" id="3.60.130.20">
    <property type="entry name" value="Oxoglutarate/iron-dependent oxygenase, C-terminal degradation domain"/>
    <property type="match status" value="1"/>
</dbReference>
<reference evidence="15 16" key="1">
    <citation type="submission" date="2018-12" db="EMBL/GenBank/DDBJ databases">
        <authorList>
            <person name="Tiukova I."/>
            <person name="Dainat J."/>
        </authorList>
    </citation>
    <scope>NUCLEOTIDE SEQUENCE [LARGE SCALE GENOMIC DNA]</scope>
</reference>
<organism evidence="15 16">
    <name type="scientific">Brettanomyces naardenensis</name>
    <name type="common">Yeast</name>
    <dbReference type="NCBI Taxonomy" id="13370"/>
    <lineage>
        <taxon>Eukaryota</taxon>
        <taxon>Fungi</taxon>
        <taxon>Dikarya</taxon>
        <taxon>Ascomycota</taxon>
        <taxon>Saccharomycotina</taxon>
        <taxon>Pichiomycetes</taxon>
        <taxon>Pichiales</taxon>
        <taxon>Pichiaceae</taxon>
        <taxon>Brettanomyces</taxon>
    </lineage>
</organism>
<comment type="cofactor">
    <cofactor evidence="1">
        <name>L-ascorbate</name>
        <dbReference type="ChEBI" id="CHEBI:38290"/>
    </cofactor>
</comment>
<dbReference type="InterPro" id="IPR039558">
    <property type="entry name" value="TPA1/OFD1_N"/>
</dbReference>
<dbReference type="InterPro" id="IPR019601">
    <property type="entry name" value="Oxoglutarate/Fe-dep_Oase_C"/>
</dbReference>
<proteinExistence type="inferred from homology"/>
<dbReference type="EMBL" id="CAACVR010000001">
    <property type="protein sequence ID" value="VEU20017.1"/>
    <property type="molecule type" value="Genomic_DNA"/>
</dbReference>
<dbReference type="GO" id="GO:0005737">
    <property type="term" value="C:cytoplasm"/>
    <property type="evidence" value="ECO:0007669"/>
    <property type="project" value="TreeGrafter"/>
</dbReference>
<dbReference type="Pfam" id="PF10637">
    <property type="entry name" value="Ofd1_CTDD"/>
    <property type="match status" value="1"/>
</dbReference>
<dbReference type="GO" id="GO:0031543">
    <property type="term" value="F:peptidyl-proline dioxygenase activity"/>
    <property type="evidence" value="ECO:0007669"/>
    <property type="project" value="UniProtKB-ARBA"/>
</dbReference>
<feature type="compositionally biased region" description="Basic and acidic residues" evidence="13">
    <location>
        <begin position="7"/>
        <end position="20"/>
    </location>
</feature>
<sequence>MSPARSTPEKRKGDFSDARTSKKVSKPVISLRQTPEEEARSKSYFQPKLFTPEYIADLKHRIETSGPYHWGSIADLIDNQVLRNVRKEILQEIHFTKKETDIYKVFQSGDLANLSGLSEELRKRLPSLYKVRSALYSKAFRDLVSNVTGCGKLSGVKMDISIHLYNKTCHLLTHDDVIGSRRVSYILYMPDPDKKWKPSDGGALRLFDSIVPNVPKSDPCAQLTPQFDQIAFFHVQPGLSFHDVEEVLASKQRLSLQGWFHIPQPGEDGYIPGEQEKTESKSTLEQLETKELREYDFPKLELNPVPEQEIKEFSLGLTDDDKTYLMKFMNPLLLSQGSIAQMGSSFSEDSVVDILSFLNDDFAGLLQKKLKHFELNEYPPMPSKQDEVKYPWKLAIPSHKRRYAYIDGTPQQDISSAESIRKVNETYPQELPDFKLTAEIFGLLKEKESRKQIVASADADATTCNDVSQRLCELASFFKSIAFGKWLYQVTKLKVLKEKILIRRFRPGHDFILATKLDKEEEGGDDSSFLDGVLEATLNLTPTSGWENGEWGAYELCMVDESDNKAKDEGKLNEDEAAIYRSSDADESVAYESQACWNKLCLMFRDPSVMKFVKYISADSPGSRWDITATWKCQDDDDDDDDNDE</sequence>
<dbReference type="Pfam" id="PF13661">
    <property type="entry name" value="2OG-FeII_Oxy_4"/>
    <property type="match status" value="1"/>
</dbReference>
<dbReference type="GO" id="GO:0006449">
    <property type="term" value="P:regulation of translational termination"/>
    <property type="evidence" value="ECO:0007669"/>
    <property type="project" value="TreeGrafter"/>
</dbReference>
<dbReference type="GO" id="GO:0005506">
    <property type="term" value="F:iron ion binding"/>
    <property type="evidence" value="ECO:0007669"/>
    <property type="project" value="InterPro"/>
</dbReference>
<dbReference type="AlphaFoldDB" id="A0A448YGK9"/>
<dbReference type="InParanoid" id="A0A448YGK9"/>
<dbReference type="GO" id="GO:0031418">
    <property type="term" value="F:L-ascorbic acid binding"/>
    <property type="evidence" value="ECO:0007669"/>
    <property type="project" value="UniProtKB-KW"/>
</dbReference>
<evidence type="ECO:0000256" key="9">
    <source>
        <dbReference type="ARBA" id="ARBA00023242"/>
    </source>
</evidence>
<dbReference type="InterPro" id="IPR006620">
    <property type="entry name" value="Pro_4_hyd_alph"/>
</dbReference>
<dbReference type="STRING" id="13370.A0A448YGK9"/>
<dbReference type="PANTHER" id="PTHR12117:SF0">
    <property type="entry name" value="PROLYL 3-HYDROXYLASE OGFOD1"/>
    <property type="match status" value="1"/>
</dbReference>
<gene>
    <name evidence="15" type="ORF">BRENAR_LOCUS752</name>
</gene>
<comment type="catalytic activity">
    <reaction evidence="11">
        <text>[ribosomal protein uS12]-(3S)-3-hydroxy-L-proline + 2-oxoglutarate + O2 = [ribosomal protein uS12]-(3S)-3,4-dihydroxy-L-proline + succinate + CO2</text>
        <dbReference type="Rhea" id="RHEA:54160"/>
        <dbReference type="Rhea" id="RHEA-COMP:13817"/>
        <dbReference type="Rhea" id="RHEA-COMP:13818"/>
        <dbReference type="ChEBI" id="CHEBI:15379"/>
        <dbReference type="ChEBI" id="CHEBI:16526"/>
        <dbReference type="ChEBI" id="CHEBI:16810"/>
        <dbReference type="ChEBI" id="CHEBI:30031"/>
        <dbReference type="ChEBI" id="CHEBI:85428"/>
        <dbReference type="ChEBI" id="CHEBI:138052"/>
    </reaction>
</comment>
<accession>A0A448YGK9</accession>
<dbReference type="FunFam" id="2.60.120.620:FF:000014">
    <property type="entry name" value="Prolyl 3,4-dihydroxylase TPA1"/>
    <property type="match status" value="1"/>
</dbReference>